<dbReference type="EMBL" id="CP071091">
    <property type="protein sequence ID" value="QSQ12362.1"/>
    <property type="molecule type" value="Genomic_DNA"/>
</dbReference>
<accession>A0ABX7N0X3</accession>
<evidence type="ECO:0000313" key="1">
    <source>
        <dbReference type="EMBL" id="QSQ12362.1"/>
    </source>
</evidence>
<name>A0ABX7N0X3_9BACT</name>
<dbReference type="RefSeq" id="WP_206714091.1">
    <property type="nucleotide sequence ID" value="NZ_CP071091.1"/>
</dbReference>
<protein>
    <recommendedName>
        <fullName evidence="3">Lipoprotein</fullName>
    </recommendedName>
</protein>
<dbReference type="Proteomes" id="UP000663090">
    <property type="component" value="Chromosome"/>
</dbReference>
<evidence type="ECO:0000313" key="2">
    <source>
        <dbReference type="Proteomes" id="UP000663090"/>
    </source>
</evidence>
<organism evidence="1 2">
    <name type="scientific">Myxococcus landrumensis</name>
    <dbReference type="NCBI Taxonomy" id="2813577"/>
    <lineage>
        <taxon>Bacteria</taxon>
        <taxon>Pseudomonadati</taxon>
        <taxon>Myxococcota</taxon>
        <taxon>Myxococcia</taxon>
        <taxon>Myxococcales</taxon>
        <taxon>Cystobacterineae</taxon>
        <taxon>Myxococcaceae</taxon>
        <taxon>Myxococcus</taxon>
    </lineage>
</organism>
<sequence>MPTRYFKLTEVAQAGTWSLGPLLDGQGQELEPTTQFTSGHPVASPALLKLRVRAQGRRRDFNLAGDSRTPVVHIRMATHFAEFAPEDVQLLPVRIKGCSDEYSVLVATRLVEGIDPRKDVGALVFRASDPPDALIVSEHLKVVLERARLTGVSFEEVSTQPPSATHVTQ</sequence>
<reference evidence="1 2" key="1">
    <citation type="submission" date="2021-02" db="EMBL/GenBank/DDBJ databases">
        <title>De Novo genome assembly of isolated myxobacteria.</title>
        <authorList>
            <person name="Stevens D.C."/>
        </authorList>
    </citation>
    <scope>NUCLEOTIDE SEQUENCE [LARGE SCALE GENOMIC DNA]</scope>
    <source>
        <strain evidence="1 2">SCHIC003</strain>
    </source>
</reference>
<evidence type="ECO:0008006" key="3">
    <source>
        <dbReference type="Google" id="ProtNLM"/>
    </source>
</evidence>
<gene>
    <name evidence="1" type="ORF">JY572_28930</name>
</gene>
<proteinExistence type="predicted"/>
<keyword evidence="2" id="KW-1185">Reference proteome</keyword>